<evidence type="ECO:0000313" key="5">
    <source>
        <dbReference type="EMBL" id="MEE6716744.1"/>
    </source>
</evidence>
<dbReference type="Pfam" id="PF16403">
    <property type="entry name" value="Bact_surface_Ig-like"/>
    <property type="match status" value="1"/>
</dbReference>
<feature type="signal peptide" evidence="2">
    <location>
        <begin position="1"/>
        <end position="38"/>
    </location>
</feature>
<keyword evidence="1" id="KW-0175">Coiled coil</keyword>
<keyword evidence="6" id="KW-1185">Reference proteome</keyword>
<dbReference type="InterPro" id="IPR024968">
    <property type="entry name" value="SlpA_C_lactobacillus"/>
</dbReference>
<dbReference type="CDD" id="cd00146">
    <property type="entry name" value="PKD"/>
    <property type="match status" value="1"/>
</dbReference>
<evidence type="ECO:0000259" key="4">
    <source>
        <dbReference type="Pfam" id="PF16403"/>
    </source>
</evidence>
<dbReference type="EMBL" id="JAQSGK010000046">
    <property type="protein sequence ID" value="MEE6716744.1"/>
    <property type="molecule type" value="Genomic_DNA"/>
</dbReference>
<dbReference type="Pfam" id="PF03217">
    <property type="entry name" value="SlpA"/>
    <property type="match status" value="1"/>
</dbReference>
<dbReference type="SUPFAM" id="SSF49299">
    <property type="entry name" value="PKD domain"/>
    <property type="match status" value="1"/>
</dbReference>
<dbReference type="InterPro" id="IPR013783">
    <property type="entry name" value="Ig-like_fold"/>
</dbReference>
<dbReference type="Proteomes" id="UP001330016">
    <property type="component" value="Unassembled WGS sequence"/>
</dbReference>
<evidence type="ECO:0000259" key="3">
    <source>
        <dbReference type="Pfam" id="PF03217"/>
    </source>
</evidence>
<feature type="chain" id="PRO_5046080727" evidence="2">
    <location>
        <begin position="39"/>
        <end position="686"/>
    </location>
</feature>
<feature type="coiled-coil region" evidence="1">
    <location>
        <begin position="285"/>
        <end position="361"/>
    </location>
</feature>
<keyword evidence="2" id="KW-0732">Signal</keyword>
<reference evidence="5 6" key="1">
    <citation type="submission" date="2023-02" db="EMBL/GenBank/DDBJ databases">
        <title>The predominant lactic acid bacteria and yeasts involved in the spontaneous fermentation of millet during the production of the traditional porridge Hausa koko in Ghana.</title>
        <authorList>
            <person name="Atter A."/>
            <person name="Diaz M."/>
        </authorList>
    </citation>
    <scope>NUCLEOTIDE SEQUENCE [LARGE SCALE GENOMIC DNA]</scope>
    <source>
        <strain evidence="5 6">FI11640</strain>
    </source>
</reference>
<name>A0ABU7T2B0_9LACO</name>
<organism evidence="5 6">
    <name type="scientific">Schleiferilactobacillus harbinensis</name>
    <dbReference type="NCBI Taxonomy" id="304207"/>
    <lineage>
        <taxon>Bacteria</taxon>
        <taxon>Bacillati</taxon>
        <taxon>Bacillota</taxon>
        <taxon>Bacilli</taxon>
        <taxon>Lactobacillales</taxon>
        <taxon>Lactobacillaceae</taxon>
        <taxon>Schleiferilactobacillus</taxon>
    </lineage>
</organism>
<dbReference type="RefSeq" id="WP_063515916.1">
    <property type="nucleotide sequence ID" value="NZ_JAQSGJ010000046.1"/>
</dbReference>
<evidence type="ECO:0000313" key="6">
    <source>
        <dbReference type="Proteomes" id="UP001330016"/>
    </source>
</evidence>
<feature type="domain" description="Pesticidal crystal protein Cry22Aa Ig-like" evidence="4">
    <location>
        <begin position="472"/>
        <end position="539"/>
    </location>
</feature>
<evidence type="ECO:0000256" key="1">
    <source>
        <dbReference type="SAM" id="Coils"/>
    </source>
</evidence>
<dbReference type="Gene3D" id="2.60.40.10">
    <property type="entry name" value="Immunoglobulins"/>
    <property type="match status" value="1"/>
</dbReference>
<proteinExistence type="predicted"/>
<dbReference type="InterPro" id="IPR035986">
    <property type="entry name" value="PKD_dom_sf"/>
</dbReference>
<gene>
    <name evidence="5" type="ORF">PS435_12870</name>
</gene>
<sequence>MKKNRFRIKYVGAVAAALLAAAPIAATAVSAVSAPAFAATTAKADAQPSRDELADAVKQGQELIGKLDNDITAAQKAKDDATKAGSDAQAAIPAAEQDLADKKDASGQAAADQVSTVAEQQPIIAAAQQSQKTAQGWIDRKQGIVDAAKQDLATATATVATADQAVKDAYGKVQTISDQITASKTKQAALQKHHDDLIAERDKLTPGSDQWKDRDNLATLTQGQINDQITLQGKLGDQLDAVNTEIASKEAALGDAQVVEQQKQDYVDAKTTELNNEKNKQQPIIDKAKKDIADAEAKIKASEDAHQAAIDAVNKAQEALDKLNAAVEQAPKDIAAAEAQLNKLQDQKMQAQVDLADAQAKLDAYDGKDHDARLALQDAINKGKALVSTHGSDYTDDSVNMFKQALDAAYGLLNDAKAPIQQLIDAVTDLGKAADALVLKPTQPVTPPTTPTTPNTYPDPVFSFSDNFVKDPTIATGQSFDQNAGISAWTDSSKSTAIPVGNWQVSSSVDTNKPGTYTVTYTITNNYGKTATLTRTITVSALTESQTSGVVEVTNGSGAALYTDNATSNAAGRTLAKGSAWKIFGVVKDAKGNIVAYNLGGKQYVKASDVAVSAATTEKGTFTVRYAANPKWAIAVYNSGLKVQKLISAGSRWQTFGTKTLSDGKSYFNLGGNQWVRTDYGTWSAK</sequence>
<protein>
    <submittedName>
        <fullName evidence="5">DUF5011 domain-containing protein</fullName>
    </submittedName>
</protein>
<comment type="caution">
    <text evidence="5">The sequence shown here is derived from an EMBL/GenBank/DDBJ whole genome shotgun (WGS) entry which is preliminary data.</text>
</comment>
<dbReference type="Gene3D" id="1.20.1270.90">
    <property type="entry name" value="AF1782-like"/>
    <property type="match status" value="1"/>
</dbReference>
<dbReference type="InterPro" id="IPR032179">
    <property type="entry name" value="Cry22Aa_Ig-like"/>
</dbReference>
<evidence type="ECO:0000256" key="2">
    <source>
        <dbReference type="SAM" id="SignalP"/>
    </source>
</evidence>
<feature type="domain" description="S-layer protein C-terminal" evidence="3">
    <location>
        <begin position="638"/>
        <end position="677"/>
    </location>
</feature>
<accession>A0ABU7T2B0</accession>